<dbReference type="InterPro" id="IPR023485">
    <property type="entry name" value="Ptyr_pPase"/>
</dbReference>
<evidence type="ECO:0000256" key="1">
    <source>
        <dbReference type="ARBA" id="ARBA00022849"/>
    </source>
</evidence>
<sequence length="135" mass="14588">MAEYLLRAAAGDVVEVASAGSDPAGYVHPLAIQAMSELGHDLTGAISKSLNEFKTQPVHVVISVCGNADQCCPDFPGEQAHYCWTFDDPAHAEGSDEEKLEQFRRIRDEIQRVFTAYGRGLADGLMGEKLVDCGC</sequence>
<proteinExistence type="predicted"/>
<accession>A0AAT9FQD1</accession>
<dbReference type="KEGG" id="osu:NT6N_32600"/>
<evidence type="ECO:0000313" key="3">
    <source>
        <dbReference type="EMBL" id="BDS08220.1"/>
    </source>
</evidence>
<keyword evidence="1" id="KW-0059">Arsenical resistance</keyword>
<dbReference type="GO" id="GO:0046685">
    <property type="term" value="P:response to arsenic-containing substance"/>
    <property type="evidence" value="ECO:0007669"/>
    <property type="project" value="UniProtKB-KW"/>
</dbReference>
<dbReference type="SMART" id="SM00226">
    <property type="entry name" value="LMWPc"/>
    <property type="match status" value="1"/>
</dbReference>
<feature type="domain" description="Phosphotyrosine protein phosphatase I" evidence="2">
    <location>
        <begin position="1"/>
        <end position="128"/>
    </location>
</feature>
<organism evidence="3">
    <name type="scientific">Oceaniferula spumae</name>
    <dbReference type="NCBI Taxonomy" id="2979115"/>
    <lineage>
        <taxon>Bacteria</taxon>
        <taxon>Pseudomonadati</taxon>
        <taxon>Verrucomicrobiota</taxon>
        <taxon>Verrucomicrobiia</taxon>
        <taxon>Verrucomicrobiales</taxon>
        <taxon>Verrucomicrobiaceae</taxon>
        <taxon>Oceaniferula</taxon>
    </lineage>
</organism>
<protein>
    <submittedName>
        <fullName evidence="3">Arsenate reductase</fullName>
    </submittedName>
</protein>
<dbReference type="Pfam" id="PF01451">
    <property type="entry name" value="LMWPc"/>
    <property type="match status" value="1"/>
</dbReference>
<dbReference type="EMBL" id="AP026866">
    <property type="protein sequence ID" value="BDS08220.1"/>
    <property type="molecule type" value="Genomic_DNA"/>
</dbReference>
<gene>
    <name evidence="3" type="primary">arsC_1</name>
    <name evidence="3" type="ORF">NT6N_32600</name>
</gene>
<dbReference type="SUPFAM" id="SSF52788">
    <property type="entry name" value="Phosphotyrosine protein phosphatases I"/>
    <property type="match status" value="1"/>
</dbReference>
<reference evidence="3" key="1">
    <citation type="submission" date="2024-07" db="EMBL/GenBank/DDBJ databases">
        <title>Complete genome sequence of Verrucomicrobiaceae bacterium NT6N.</title>
        <authorList>
            <person name="Huang C."/>
            <person name="Takami H."/>
            <person name="Hamasaki K."/>
        </authorList>
    </citation>
    <scope>NUCLEOTIDE SEQUENCE</scope>
    <source>
        <strain evidence="3">NT6N</strain>
    </source>
</reference>
<dbReference type="CDD" id="cd16345">
    <property type="entry name" value="LMWP_ArsC"/>
    <property type="match status" value="1"/>
</dbReference>
<evidence type="ECO:0000259" key="2">
    <source>
        <dbReference type="SMART" id="SM00226"/>
    </source>
</evidence>
<dbReference type="InterPro" id="IPR036196">
    <property type="entry name" value="Ptyr_pPase_sf"/>
</dbReference>
<dbReference type="PANTHER" id="PTHR43428">
    <property type="entry name" value="ARSENATE REDUCTASE"/>
    <property type="match status" value="1"/>
</dbReference>
<name>A0AAT9FQD1_9BACT</name>
<dbReference type="AlphaFoldDB" id="A0AAT9FQD1"/>
<dbReference type="PANTHER" id="PTHR43428:SF1">
    <property type="entry name" value="ARSENATE REDUCTASE"/>
    <property type="match status" value="1"/>
</dbReference>
<dbReference type="Gene3D" id="3.40.50.2300">
    <property type="match status" value="1"/>
</dbReference>